<accession>A0A914CGJ0</accession>
<protein>
    <submittedName>
        <fullName evidence="2">Uncharacterized protein</fullName>
    </submittedName>
</protein>
<sequence>MTIGDLFLKSTLYVTRVKDSKKMSSNKNTKFNLTCPLSKFAKNLWKHILPCKFSSPKIKLIWLTKVFEIYLDFPILRSSTFRCLTKRVLHEIEQNSTPPRIKLGDFQGQLGLKKFFCVAVEGSASSHIEQRFFLCRARRKFLAYSMQFDKCGIVYATSTYRKRKILRIY</sequence>
<reference evidence="2" key="1">
    <citation type="submission" date="2022-11" db="UniProtKB">
        <authorList>
            <consortium name="WormBaseParasite"/>
        </authorList>
    </citation>
    <scope>IDENTIFICATION</scope>
</reference>
<name>A0A914CGJ0_9BILA</name>
<keyword evidence="1" id="KW-1185">Reference proteome</keyword>
<proteinExistence type="predicted"/>
<evidence type="ECO:0000313" key="1">
    <source>
        <dbReference type="Proteomes" id="UP000887540"/>
    </source>
</evidence>
<organism evidence="1 2">
    <name type="scientific">Acrobeloides nanus</name>
    <dbReference type="NCBI Taxonomy" id="290746"/>
    <lineage>
        <taxon>Eukaryota</taxon>
        <taxon>Metazoa</taxon>
        <taxon>Ecdysozoa</taxon>
        <taxon>Nematoda</taxon>
        <taxon>Chromadorea</taxon>
        <taxon>Rhabditida</taxon>
        <taxon>Tylenchina</taxon>
        <taxon>Cephalobomorpha</taxon>
        <taxon>Cephaloboidea</taxon>
        <taxon>Cephalobidae</taxon>
        <taxon>Acrobeloides</taxon>
    </lineage>
</organism>
<dbReference type="WBParaSite" id="ACRNAN_scaffold10583.g23002.t1">
    <property type="protein sequence ID" value="ACRNAN_scaffold10583.g23002.t1"/>
    <property type="gene ID" value="ACRNAN_scaffold10583.g23002"/>
</dbReference>
<evidence type="ECO:0000313" key="2">
    <source>
        <dbReference type="WBParaSite" id="ACRNAN_scaffold10583.g23002.t1"/>
    </source>
</evidence>
<dbReference type="Proteomes" id="UP000887540">
    <property type="component" value="Unplaced"/>
</dbReference>
<dbReference type="AlphaFoldDB" id="A0A914CGJ0"/>